<organism evidence="1 2">
    <name type="scientific">Panagrolaimus sp. JU765</name>
    <dbReference type="NCBI Taxonomy" id="591449"/>
    <lineage>
        <taxon>Eukaryota</taxon>
        <taxon>Metazoa</taxon>
        <taxon>Ecdysozoa</taxon>
        <taxon>Nematoda</taxon>
        <taxon>Chromadorea</taxon>
        <taxon>Rhabditida</taxon>
        <taxon>Tylenchina</taxon>
        <taxon>Panagrolaimomorpha</taxon>
        <taxon>Panagrolaimoidea</taxon>
        <taxon>Panagrolaimidae</taxon>
        <taxon>Panagrolaimus</taxon>
    </lineage>
</organism>
<dbReference type="Proteomes" id="UP000887576">
    <property type="component" value="Unplaced"/>
</dbReference>
<evidence type="ECO:0000313" key="2">
    <source>
        <dbReference type="WBParaSite" id="JU765_v2.g146.t1"/>
    </source>
</evidence>
<reference evidence="2" key="1">
    <citation type="submission" date="2022-11" db="UniProtKB">
        <authorList>
            <consortium name="WormBaseParasite"/>
        </authorList>
    </citation>
    <scope>IDENTIFICATION</scope>
</reference>
<protein>
    <submittedName>
        <fullName evidence="2">Innexin</fullName>
    </submittedName>
</protein>
<dbReference type="WBParaSite" id="JU765_v2.g146.t1">
    <property type="protein sequence ID" value="JU765_v2.g146.t1"/>
    <property type="gene ID" value="JU765_v2.g146"/>
</dbReference>
<accession>A0AC34QAS3</accession>
<name>A0AC34QAS3_9BILA</name>
<proteinExistence type="predicted"/>
<sequence length="385" mass="44843">MLELPYLKEFIDVVKNTAKVDDVVDRITHFWTTTICIIFGMITASKLLLGRPMECMVPSEYVGAWADYTRQYCYITSTYTVPLGIEYQRGVTREVIENMRRQHPYYQWVPVILLLQAVSTYFPHFIWNCFLKIKNADIDYILKQARELRYLHGDERVKSLDQLVNYLKSQISYTGTRNRVSYAGFGCYLSYLHLFVKVLTVFVICGNIYFINYFFGDNETSLWGFDMVQNVFASNASNVLNETSIFPRVTFCNFSQPTNFGFVERTMQCTLMVNMLNEKIFIFLWFWFSLIFICAASNVFCNALVLFVPYFRQNKVKYFMKPSLNSMTESFSDSSSGYNKIDLKIETFARDILEADGVHLLQLIREHAGGLVASEVACTLYERLH</sequence>
<evidence type="ECO:0000313" key="1">
    <source>
        <dbReference type="Proteomes" id="UP000887576"/>
    </source>
</evidence>